<dbReference type="EMBL" id="BAABFB010000066">
    <property type="protein sequence ID" value="GAA4486634.1"/>
    <property type="molecule type" value="Genomic_DNA"/>
</dbReference>
<accession>A0ABP8PIL1</accession>
<gene>
    <name evidence="1" type="ORF">GCM10023094_43490</name>
</gene>
<proteinExistence type="predicted"/>
<keyword evidence="2" id="KW-1185">Reference proteome</keyword>
<protein>
    <submittedName>
        <fullName evidence="1">Uncharacterized protein</fullName>
    </submittedName>
</protein>
<dbReference type="Proteomes" id="UP001501183">
    <property type="component" value="Unassembled WGS sequence"/>
</dbReference>
<name>A0ABP8PIL1_9NOCA</name>
<comment type="caution">
    <text evidence="1">The sequence shown here is derived from an EMBL/GenBank/DDBJ whole genome shotgun (WGS) entry which is preliminary data.</text>
</comment>
<evidence type="ECO:0000313" key="2">
    <source>
        <dbReference type="Proteomes" id="UP001501183"/>
    </source>
</evidence>
<reference evidence="2" key="1">
    <citation type="journal article" date="2019" name="Int. J. Syst. Evol. Microbiol.">
        <title>The Global Catalogue of Microorganisms (GCM) 10K type strain sequencing project: providing services to taxonomists for standard genome sequencing and annotation.</title>
        <authorList>
            <consortium name="The Broad Institute Genomics Platform"/>
            <consortium name="The Broad Institute Genome Sequencing Center for Infectious Disease"/>
            <person name="Wu L."/>
            <person name="Ma J."/>
        </authorList>
    </citation>
    <scope>NUCLEOTIDE SEQUENCE [LARGE SCALE GENOMIC DNA]</scope>
    <source>
        <strain evidence="2">JCM 32206</strain>
    </source>
</reference>
<organism evidence="1 2">
    <name type="scientific">Rhodococcus olei</name>
    <dbReference type="NCBI Taxonomy" id="2161675"/>
    <lineage>
        <taxon>Bacteria</taxon>
        <taxon>Bacillati</taxon>
        <taxon>Actinomycetota</taxon>
        <taxon>Actinomycetes</taxon>
        <taxon>Mycobacteriales</taxon>
        <taxon>Nocardiaceae</taxon>
        <taxon>Rhodococcus</taxon>
    </lineage>
</organism>
<sequence>MQATATDPTMIAAPSAAPIPSIPAMSESHIPVAVEPTIAPRPRPVRGKANRRPWVRAAAEHVQRVRREWECYGRAGKVIS</sequence>
<evidence type="ECO:0000313" key="1">
    <source>
        <dbReference type="EMBL" id="GAA4486634.1"/>
    </source>
</evidence>